<evidence type="ECO:0008006" key="4">
    <source>
        <dbReference type="Google" id="ProtNLM"/>
    </source>
</evidence>
<name>A0A369A592_9FLAO</name>
<reference evidence="2 3" key="1">
    <citation type="submission" date="2018-07" db="EMBL/GenBank/DDBJ databases">
        <title>Genomic Encyclopedia of Type Strains, Phase IV (KMG-IV): sequencing the most valuable type-strain genomes for metagenomic binning, comparative biology and taxonomic classification.</title>
        <authorList>
            <person name="Goeker M."/>
        </authorList>
    </citation>
    <scope>NUCLEOTIDE SEQUENCE [LARGE SCALE GENOMIC DNA]</scope>
    <source>
        <strain evidence="2 3">DSM 21410</strain>
    </source>
</reference>
<feature type="signal peptide" evidence="1">
    <location>
        <begin position="1"/>
        <end position="24"/>
    </location>
</feature>
<accession>A0A369A592</accession>
<dbReference type="AlphaFoldDB" id="A0A369A592"/>
<feature type="chain" id="PRO_5016638288" description="Outer membrane protein beta-barrel domain-containing protein" evidence="1">
    <location>
        <begin position="25"/>
        <end position="261"/>
    </location>
</feature>
<gene>
    <name evidence="2" type="ORF">DES35_10227</name>
</gene>
<protein>
    <recommendedName>
        <fullName evidence="4">Outer membrane protein beta-barrel domain-containing protein</fullName>
    </recommendedName>
</protein>
<evidence type="ECO:0000313" key="2">
    <source>
        <dbReference type="EMBL" id="RCX03578.1"/>
    </source>
</evidence>
<organism evidence="2 3">
    <name type="scientific">Schleiferia thermophila</name>
    <dbReference type="NCBI Taxonomy" id="884107"/>
    <lineage>
        <taxon>Bacteria</taxon>
        <taxon>Pseudomonadati</taxon>
        <taxon>Bacteroidota</taxon>
        <taxon>Flavobacteriia</taxon>
        <taxon>Flavobacteriales</taxon>
        <taxon>Schleiferiaceae</taxon>
        <taxon>Schleiferia</taxon>
    </lineage>
</organism>
<sequence>MRKLLVNLLLILMALVFGSLRASAQFRVKTDTLAGFFLPVNFGIGWPSADLAERFGVSYRAGTGCFYRGFSGWTFGIEGDFWFGDVVKNRDKILRAVSNEQGVVLDHLGMDANLMTFQRGWIATTFIGKLFRVWNHNPNSGVLITLGSGYLQHRIRLESGHQQSIIYQIENEYQRGYDRLNTGWHGRMYVGYLHASNYQTYNFMIGIEHLIGTTRSVREFDYSTGTHDLQPLSNGLTTVKFTWYFSMYKEKITKEKKYFYF</sequence>
<proteinExistence type="predicted"/>
<dbReference type="Proteomes" id="UP000253517">
    <property type="component" value="Unassembled WGS sequence"/>
</dbReference>
<evidence type="ECO:0000256" key="1">
    <source>
        <dbReference type="SAM" id="SignalP"/>
    </source>
</evidence>
<dbReference type="EMBL" id="QPJS01000002">
    <property type="protein sequence ID" value="RCX03578.1"/>
    <property type="molecule type" value="Genomic_DNA"/>
</dbReference>
<evidence type="ECO:0000313" key="3">
    <source>
        <dbReference type="Proteomes" id="UP000253517"/>
    </source>
</evidence>
<comment type="caution">
    <text evidence="2">The sequence shown here is derived from an EMBL/GenBank/DDBJ whole genome shotgun (WGS) entry which is preliminary data.</text>
</comment>
<keyword evidence="1" id="KW-0732">Signal</keyword>
<keyword evidence="3" id="KW-1185">Reference proteome</keyword>
<dbReference type="RefSeq" id="WP_114366049.1">
    <property type="nucleotide sequence ID" value="NZ_BHZF01000002.1"/>
</dbReference>